<accession>A0A182SY52</accession>
<keyword evidence="1" id="KW-0472">Membrane</keyword>
<protein>
    <recommendedName>
        <fullName evidence="4">Ion transport domain-containing protein</fullName>
    </recommendedName>
</protein>
<sequence length="403" mass="46437">MVLIHRVNESDSECPFFKCLKLCVSNPLVDVDETDGRECRALDYAAKYKQKRVQKLLLERGAYLGGRDTFGKYTLCKVDPIVLKQHLDSCIYTTSEGYKGREANEANIFVMLNNFIPPTYKTNQWRRKPVSSNVSCKSILPALIEFSNSSEQLYDINMDHRLHFLEHPVISTLLYIREPPSHCRKMVLRVMRVLPLKMLVLKCLLCNKMQLFPTLCIQIMLFVYEVITNFAYLKNSFHRLKDGLFLMDESNICTLLVELVLFSYIFVRFMVSKNPLSDTLVLVCIIVLAGIAMKRFIASFNQYADHIYKLDVVLAKTVNSFLLYSFIPITYALCYYTIVSRQELATNNDGYLFNSFHIHSGKLFLFVSSVESLRFTLNIRWIVNFSPSGTAGVYTIHPGIYLA</sequence>
<dbReference type="VEuPathDB" id="VectorBase:AMAM015780"/>
<proteinExistence type="predicted"/>
<feature type="transmembrane region" description="Helical" evidence="1">
    <location>
        <begin position="279"/>
        <end position="297"/>
    </location>
</feature>
<keyword evidence="3" id="KW-1185">Reference proteome</keyword>
<evidence type="ECO:0000256" key="1">
    <source>
        <dbReference type="SAM" id="Phobius"/>
    </source>
</evidence>
<evidence type="ECO:0000313" key="2">
    <source>
        <dbReference type="EnsemblMetazoa" id="AMAM015780-PA"/>
    </source>
</evidence>
<evidence type="ECO:0008006" key="4">
    <source>
        <dbReference type="Google" id="ProtNLM"/>
    </source>
</evidence>
<reference evidence="3" key="1">
    <citation type="submission" date="2013-09" db="EMBL/GenBank/DDBJ databases">
        <title>The Genome Sequence of Anopheles maculatus species B.</title>
        <authorList>
            <consortium name="The Broad Institute Genomics Platform"/>
            <person name="Neafsey D.E."/>
            <person name="Besansky N."/>
            <person name="Howell P."/>
            <person name="Walton C."/>
            <person name="Young S.K."/>
            <person name="Zeng Q."/>
            <person name="Gargeya S."/>
            <person name="Fitzgerald M."/>
            <person name="Haas B."/>
            <person name="Abouelleil A."/>
            <person name="Allen A.W."/>
            <person name="Alvarado L."/>
            <person name="Arachchi H.M."/>
            <person name="Berlin A.M."/>
            <person name="Chapman S.B."/>
            <person name="Gainer-Dewar J."/>
            <person name="Goldberg J."/>
            <person name="Griggs A."/>
            <person name="Gujja S."/>
            <person name="Hansen M."/>
            <person name="Howarth C."/>
            <person name="Imamovic A."/>
            <person name="Ireland A."/>
            <person name="Larimer J."/>
            <person name="McCowan C."/>
            <person name="Murphy C."/>
            <person name="Pearson M."/>
            <person name="Poon T.W."/>
            <person name="Priest M."/>
            <person name="Roberts A."/>
            <person name="Saif S."/>
            <person name="Shea T."/>
            <person name="Sisk P."/>
            <person name="Sykes S."/>
            <person name="Wortman J."/>
            <person name="Nusbaum C."/>
            <person name="Birren B."/>
        </authorList>
    </citation>
    <scope>NUCLEOTIDE SEQUENCE [LARGE SCALE GENOMIC DNA]</scope>
    <source>
        <strain evidence="3">maculatus3</strain>
    </source>
</reference>
<name>A0A182SY52_9DIPT</name>
<dbReference type="EnsemblMetazoa" id="AMAM015780-RA">
    <property type="protein sequence ID" value="AMAM015780-PA"/>
    <property type="gene ID" value="AMAM015780"/>
</dbReference>
<reference evidence="2" key="2">
    <citation type="submission" date="2020-05" db="UniProtKB">
        <authorList>
            <consortium name="EnsemblMetazoa"/>
        </authorList>
    </citation>
    <scope>IDENTIFICATION</scope>
    <source>
        <strain evidence="2">maculatus3</strain>
    </source>
</reference>
<dbReference type="AlphaFoldDB" id="A0A182SY52"/>
<dbReference type="SUPFAM" id="SSF48403">
    <property type="entry name" value="Ankyrin repeat"/>
    <property type="match status" value="1"/>
</dbReference>
<dbReference type="Proteomes" id="UP000075901">
    <property type="component" value="Unassembled WGS sequence"/>
</dbReference>
<keyword evidence="1" id="KW-0812">Transmembrane</keyword>
<feature type="transmembrane region" description="Helical" evidence="1">
    <location>
        <begin position="211"/>
        <end position="232"/>
    </location>
</feature>
<evidence type="ECO:0000313" key="3">
    <source>
        <dbReference type="Proteomes" id="UP000075901"/>
    </source>
</evidence>
<organism evidence="2 3">
    <name type="scientific">Anopheles maculatus</name>
    <dbReference type="NCBI Taxonomy" id="74869"/>
    <lineage>
        <taxon>Eukaryota</taxon>
        <taxon>Metazoa</taxon>
        <taxon>Ecdysozoa</taxon>
        <taxon>Arthropoda</taxon>
        <taxon>Hexapoda</taxon>
        <taxon>Insecta</taxon>
        <taxon>Pterygota</taxon>
        <taxon>Neoptera</taxon>
        <taxon>Endopterygota</taxon>
        <taxon>Diptera</taxon>
        <taxon>Nematocera</taxon>
        <taxon>Culicoidea</taxon>
        <taxon>Culicidae</taxon>
        <taxon>Anophelinae</taxon>
        <taxon>Anopheles</taxon>
        <taxon>Anopheles maculatus group</taxon>
    </lineage>
</organism>
<feature type="transmembrane region" description="Helical" evidence="1">
    <location>
        <begin position="318"/>
        <end position="338"/>
    </location>
</feature>
<feature type="transmembrane region" description="Helical" evidence="1">
    <location>
        <begin position="244"/>
        <end position="267"/>
    </location>
</feature>
<dbReference type="InterPro" id="IPR036770">
    <property type="entry name" value="Ankyrin_rpt-contain_sf"/>
</dbReference>
<keyword evidence="1" id="KW-1133">Transmembrane helix</keyword>